<dbReference type="Proteomes" id="UP001158087">
    <property type="component" value="Unassembled WGS sequence"/>
</dbReference>
<accession>A0AA42H077</accession>
<feature type="region of interest" description="Disordered" evidence="1">
    <location>
        <begin position="186"/>
        <end position="211"/>
    </location>
</feature>
<dbReference type="AlphaFoldDB" id="A0AA42H077"/>
<name>A0AA42H077_9HYPH</name>
<evidence type="ECO:0000256" key="1">
    <source>
        <dbReference type="SAM" id="MobiDB-lite"/>
    </source>
</evidence>
<proteinExistence type="predicted"/>
<organism evidence="2 3">
    <name type="scientific">Brucella intermedia GD04153</name>
    <dbReference type="NCBI Taxonomy" id="2975438"/>
    <lineage>
        <taxon>Bacteria</taxon>
        <taxon>Pseudomonadati</taxon>
        <taxon>Pseudomonadota</taxon>
        <taxon>Alphaproteobacteria</taxon>
        <taxon>Hyphomicrobiales</taxon>
        <taxon>Brucellaceae</taxon>
        <taxon>Brucella/Ochrobactrum group</taxon>
        <taxon>Brucella</taxon>
    </lineage>
</organism>
<evidence type="ECO:0000313" key="2">
    <source>
        <dbReference type="EMBL" id="MDH0123298.1"/>
    </source>
</evidence>
<sequence>MATNPKQIQGQLRTRAFSRVPASVDVERKSFGIIISTETPVRTSIRNPDQPKLDADDAYIEVDEILLASGLDFSRTVGMPLVDCHDTFSGVNTILGKVDDVRSVGTEVHGTAVLNSRNADLITDINDGHYNQISAGYGVNSYEIEHRDGDVPVAYAISWTLYEASLVAVGADPNASVRSAARTIPDPTVSFRNKPKPKANSTRTKRKLEKRTMDESTLKELIVAAEDAVAALEEAVVAVEDAVAELGDEAPEELVERARKLRNEYEEQEQRKRKKRSDDEDELKDERKKRNDDEDEKKEEDEIRSIRSVAKSYGLGQLVTDLAKMGTRSSKIREAVGNAIAARSATADFSAKPSDIEPRKRSAAPVLDTSAIYARRNGLTK</sequence>
<reference evidence="2" key="1">
    <citation type="submission" date="2022-09" db="EMBL/GenBank/DDBJ databases">
        <title>Intensive care unit water sources are persistently colonized with multi-drug resistant bacteria and are the site of extensive horizontal gene transfer of antibiotic resistance genes.</title>
        <authorList>
            <person name="Diorio-Toth L."/>
        </authorList>
    </citation>
    <scope>NUCLEOTIDE SEQUENCE</scope>
    <source>
        <strain evidence="2">GD04153</strain>
    </source>
</reference>
<evidence type="ECO:0000313" key="3">
    <source>
        <dbReference type="Proteomes" id="UP001158087"/>
    </source>
</evidence>
<comment type="caution">
    <text evidence="2">The sequence shown here is derived from an EMBL/GenBank/DDBJ whole genome shotgun (WGS) entry which is preliminary data.</text>
</comment>
<protein>
    <submittedName>
        <fullName evidence="2">Uncharacterized protein</fullName>
    </submittedName>
</protein>
<feature type="region of interest" description="Disordered" evidence="1">
    <location>
        <begin position="264"/>
        <end position="302"/>
    </location>
</feature>
<feature type="region of interest" description="Disordered" evidence="1">
    <location>
        <begin position="343"/>
        <end position="363"/>
    </location>
</feature>
<gene>
    <name evidence="2" type="ORF">N7376_04780</name>
</gene>
<dbReference type="EMBL" id="JAODYY010000001">
    <property type="protein sequence ID" value="MDH0123298.1"/>
    <property type="molecule type" value="Genomic_DNA"/>
</dbReference>
<feature type="compositionally biased region" description="Basic residues" evidence="1">
    <location>
        <begin position="193"/>
        <end position="209"/>
    </location>
</feature>